<feature type="domain" description="YhdP central" evidence="1">
    <location>
        <begin position="11"/>
        <end position="1293"/>
    </location>
</feature>
<dbReference type="NCBIfam" id="TIGR02099">
    <property type="entry name" value="YhdP family protein"/>
    <property type="match status" value="1"/>
</dbReference>
<sequence>MTNLTSVAAYLVKKIWLLLAILLVLFALLISAARYALPHIEHNKHLLEDYISQRYGVNLTIKSVHAVWQRSGPSIVLNSVSMAQNDASPVGLNIRQVYVELDFWQSLRRQMISSTRFELRGLKLDVDADRFERAGDNNFPVVDALKSLFLEQLQSFSLEEGEVILSKNSQPQSFIIDQLTWNNSGRRHQGLGQMKVADVSSNSASFIIDVTGNKDAFEGVFYARAEELDISPWVSDLIKTKRPLTESRANFEIWADVQSNGITGVQAQFEESLLEWGGEEYSTLVTGIRGGSIEAAPTQDGWSVRVDQLVIDSGNETIEADFVGKVTNAGDAVVSIVKPVQINPFLMLLPLFMDDTSEEEIRALNPTGQLATLELQFRNRRPELTAKILDLSWEQAGKTPGLTSLDADVYWYKDAGAVYLKSENSTLSADNIIKQNLDINAFNANLYFHTQAIGDEKQWVLTGKDLLFDSEQLVLEPAFRANLTSGHLDIFANIEPLALNAVSDFFPASLMGVNTDKFLTRAFTGEGSVSKAQVLWHGNPKNYPFNDNSGIFQAYVDIEDSDFLFSSKWPALNELDLSVRFENAGLVMISDKGTLAGIDVSAMSAEIPRLHPSSTLTIDAEGSGTGEKLTSLMKQSSIASSLGKVLDKDVQVSGPLSANLKLEIPLKGNNVRVQGAAQLNNNDVYITSTRMQFGDASGTLTFDNAEIDANGLTASLLGQPVEMSLQGRHNDNYDVNVNLKGLWHVHPLVKYVKTDLIDYLDGETNWQADVNLSLSENDFSYNAQINADLTATQSLLPAPFATVQGTSLPLQINSEGNLQASNVEARLGDDIHFDGVLPHKEMQFSRALLSLGDADVGDRGTGFSIAANLEQADIVEWFTTLQTLIMPSKIDDASTSLSVNTSSSVNSDTLSTEDRAQKNNIFGVPSRIFVTADTLKGWGHSLNNVSLTAREQDKDWLLQVDAAKARATIRVNNDINNQGIDIKADYLVLDKPATEGDAIEGGAIKDDSDSNETQIEEIELARKQADVVEVDPLDLPPIYFYCSVCSVHGLDLGEVTLDVAKTDQGLQIRQLLTRSSSADVTATGYWQHEDGEISTRLSGTLSSPDVGQMLKQRGITSGIKDSEANIKFDLGWPSAPFDFSLDKVSGDVDWALTDGYLTEVSDKGSRIFTLFSLNSLVRKLSLDFRDVFATGFFYDKMGGSLQIADGTAFTEDTEIDGGAGEIEIKGYTNLNTGGLNYNITFAPNVTGNLPFLVYFLATPPTALAALALDQVLTSAKVISNVNYKVSGTIANPQFDEVERHSKDISLPANVSPESTSPLDRPLTEDDLRRVKMEVIDG</sequence>
<dbReference type="PANTHER" id="PTHR38690:SF1">
    <property type="entry name" value="PROTEASE"/>
    <property type="match status" value="1"/>
</dbReference>
<keyword evidence="2" id="KW-0378">Hydrolase</keyword>
<dbReference type="EMBL" id="CP013926">
    <property type="protein sequence ID" value="AMJ72972.1"/>
    <property type="molecule type" value="Genomic_DNA"/>
</dbReference>
<dbReference type="InterPro" id="IPR025263">
    <property type="entry name" value="YhdP_central"/>
</dbReference>
<evidence type="ECO:0000313" key="3">
    <source>
        <dbReference type="Proteomes" id="UP000056750"/>
    </source>
</evidence>
<protein>
    <submittedName>
        <fullName evidence="2">Protease</fullName>
    </submittedName>
</protein>
<dbReference type="GO" id="GO:0006508">
    <property type="term" value="P:proteolysis"/>
    <property type="evidence" value="ECO:0007669"/>
    <property type="project" value="UniProtKB-KW"/>
</dbReference>
<dbReference type="Proteomes" id="UP000056750">
    <property type="component" value="Chromosome"/>
</dbReference>
<name>A0ABM5YGD8_9ALTE</name>
<dbReference type="GO" id="GO:0008233">
    <property type="term" value="F:peptidase activity"/>
    <property type="evidence" value="ECO:0007669"/>
    <property type="project" value="UniProtKB-KW"/>
</dbReference>
<dbReference type="InterPro" id="IPR011836">
    <property type="entry name" value="YhdP"/>
</dbReference>
<dbReference type="PANTHER" id="PTHR38690">
    <property type="entry name" value="PROTEASE-RELATED"/>
    <property type="match status" value="1"/>
</dbReference>
<dbReference type="RefSeq" id="WP_057794569.1">
    <property type="nucleotide sequence ID" value="NZ_CP013926.1"/>
</dbReference>
<dbReference type="Pfam" id="PF13116">
    <property type="entry name" value="YhdP"/>
    <property type="match status" value="1"/>
</dbReference>
<organism evidence="2 3">
    <name type="scientific">Alteromonas stellipolaris</name>
    <dbReference type="NCBI Taxonomy" id="233316"/>
    <lineage>
        <taxon>Bacteria</taxon>
        <taxon>Pseudomonadati</taxon>
        <taxon>Pseudomonadota</taxon>
        <taxon>Gammaproteobacteria</taxon>
        <taxon>Alteromonadales</taxon>
        <taxon>Alteromonadaceae</taxon>
        <taxon>Alteromonas/Salinimonas group</taxon>
        <taxon>Alteromonas</taxon>
    </lineage>
</organism>
<accession>A0ABM5YGD8</accession>
<reference evidence="2 3" key="1">
    <citation type="submission" date="2015-12" db="EMBL/GenBank/DDBJ databases">
        <title>Intraspecies pangenome expansion in the marine bacterium Alteromonas.</title>
        <authorList>
            <person name="Lopez-Perez M."/>
            <person name="Rodriguez-Valera F."/>
        </authorList>
    </citation>
    <scope>NUCLEOTIDE SEQUENCE [LARGE SCALE GENOMIC DNA]</scope>
    <source>
        <strain evidence="2 3">LMG 21861</strain>
    </source>
</reference>
<evidence type="ECO:0000259" key="1">
    <source>
        <dbReference type="Pfam" id="PF13116"/>
    </source>
</evidence>
<proteinExistence type="predicted"/>
<gene>
    <name evidence="2" type="ORF">AVL57_02655</name>
</gene>
<keyword evidence="2" id="KW-0645">Protease</keyword>
<keyword evidence="3" id="KW-1185">Reference proteome</keyword>
<evidence type="ECO:0000313" key="2">
    <source>
        <dbReference type="EMBL" id="AMJ72972.1"/>
    </source>
</evidence>